<keyword evidence="4" id="KW-1185">Reference proteome</keyword>
<dbReference type="EMBL" id="VBQZ03000052">
    <property type="protein sequence ID" value="MXQ89097.1"/>
    <property type="molecule type" value="Genomic_DNA"/>
</dbReference>
<feature type="signal peptide" evidence="2">
    <location>
        <begin position="1"/>
        <end position="39"/>
    </location>
</feature>
<dbReference type="AlphaFoldDB" id="A0A6B0RK40"/>
<protein>
    <submittedName>
        <fullName evidence="3">Uncharacterized protein</fullName>
    </submittedName>
</protein>
<accession>A0A6B0RK40</accession>
<comment type="caution">
    <text evidence="3">The sequence shown here is derived from an EMBL/GenBank/DDBJ whole genome shotgun (WGS) entry which is preliminary data.</text>
</comment>
<evidence type="ECO:0000256" key="2">
    <source>
        <dbReference type="SAM" id="SignalP"/>
    </source>
</evidence>
<evidence type="ECO:0000256" key="1">
    <source>
        <dbReference type="SAM" id="MobiDB-lite"/>
    </source>
</evidence>
<reference evidence="3" key="1">
    <citation type="submission" date="2019-10" db="EMBL/GenBank/DDBJ databases">
        <title>The sequence and de novo assembly of the wild yak genome.</title>
        <authorList>
            <person name="Liu Y."/>
        </authorList>
    </citation>
    <scope>NUCLEOTIDE SEQUENCE [LARGE SCALE GENOMIC DNA]</scope>
    <source>
        <strain evidence="3">WY2019</strain>
    </source>
</reference>
<evidence type="ECO:0000313" key="3">
    <source>
        <dbReference type="EMBL" id="MXQ89097.1"/>
    </source>
</evidence>
<organism evidence="3 4">
    <name type="scientific">Bos mutus</name>
    <name type="common">wild yak</name>
    <dbReference type="NCBI Taxonomy" id="72004"/>
    <lineage>
        <taxon>Eukaryota</taxon>
        <taxon>Metazoa</taxon>
        <taxon>Chordata</taxon>
        <taxon>Craniata</taxon>
        <taxon>Vertebrata</taxon>
        <taxon>Euteleostomi</taxon>
        <taxon>Mammalia</taxon>
        <taxon>Eutheria</taxon>
        <taxon>Laurasiatheria</taxon>
        <taxon>Artiodactyla</taxon>
        <taxon>Ruminantia</taxon>
        <taxon>Pecora</taxon>
        <taxon>Bovidae</taxon>
        <taxon>Bovinae</taxon>
        <taxon>Bos</taxon>
    </lineage>
</organism>
<sequence length="115" mass="11938">MGSSLGLCFTVSALGASEAGPPVAFLLALLLMGLAPLKAQEPPCMAVPAAQAAAAIDHRSSGSTMMHRCRGQHQLRELCPSKVPPPPSAEAGARSPPNTAGHRFHPPHTLWMSPQ</sequence>
<name>A0A6B0RK40_9CETA</name>
<feature type="region of interest" description="Disordered" evidence="1">
    <location>
        <begin position="78"/>
        <end position="115"/>
    </location>
</feature>
<keyword evidence="2" id="KW-0732">Signal</keyword>
<proteinExistence type="predicted"/>
<feature type="chain" id="PRO_5025487996" evidence="2">
    <location>
        <begin position="40"/>
        <end position="115"/>
    </location>
</feature>
<evidence type="ECO:0000313" key="4">
    <source>
        <dbReference type="Proteomes" id="UP000322234"/>
    </source>
</evidence>
<gene>
    <name evidence="3" type="ORF">E5288_WYG007838</name>
</gene>
<dbReference type="Proteomes" id="UP000322234">
    <property type="component" value="Unassembled WGS sequence"/>
</dbReference>